<evidence type="ECO:0000256" key="4">
    <source>
        <dbReference type="PROSITE-ProRule" id="PRU00284"/>
    </source>
</evidence>
<dbReference type="SUPFAM" id="SSF58104">
    <property type="entry name" value="Methyl-accepting chemotaxis protein (MCP) signaling domain"/>
    <property type="match status" value="1"/>
</dbReference>
<dbReference type="Proteomes" id="UP000294546">
    <property type="component" value="Unassembled WGS sequence"/>
</dbReference>
<gene>
    <name evidence="8" type="ORF">CLV83_3774</name>
</gene>
<dbReference type="EMBL" id="SMFU01000012">
    <property type="protein sequence ID" value="TCK03504.1"/>
    <property type="molecule type" value="Genomic_DNA"/>
</dbReference>
<keyword evidence="5" id="KW-0472">Membrane</keyword>
<dbReference type="PRINTS" id="PR00260">
    <property type="entry name" value="CHEMTRNSDUCR"/>
</dbReference>
<dbReference type="GO" id="GO:0007165">
    <property type="term" value="P:signal transduction"/>
    <property type="evidence" value="ECO:0007669"/>
    <property type="project" value="UniProtKB-KW"/>
</dbReference>
<sequence length="535" mass="58981">MFGTVRFRILFFAGLCLLALAGLAALSWSIIVKAETASNNLIEQQLKESWLLSDLGQDHHRLQDLAYKTKGQLLLWDEINPTFTELQESLPREWQAVSENPGLREWAAAHQPDFERVITLMERMVEGIEAKSYYQVGKVVDFDLVPAMEPMLTAISERQRTNREELSGAAQGLISFLADQQNFLFIGSGIFLIIVVGMTLWLNRTVIIHLLTMERGLITMERDADLRTTPELKGKDEVASVSQAIRRLVERFRHFIADIQQAATALTERSTQLDAEAESLQSTSGKTLQLINDVNTSMESIIDQTESIETAMGHSLATVNEAIAANTEAQKGMASSARAAENTVEIIAQVGDSITSLTESSGKISQVIDIIAEIAEQTNLLALNAAIEAARAGEHGRGFAVVADEVRVLSQRTADSTRDIRQWVGDLSEGVEGVGRQLDSMRAAGNENRAHITTLHSFLEQLQGRFIEMERHSEGVSNAIATQRDESGRIGRRAQALRESADSLGLCVENTRSVSDALRQESGSMQTLISRFKTS</sequence>
<protein>
    <submittedName>
        <fullName evidence="8">Methyl-accepting chemotaxis protein</fullName>
    </submittedName>
</protein>
<dbReference type="GO" id="GO:0006935">
    <property type="term" value="P:chemotaxis"/>
    <property type="evidence" value="ECO:0007669"/>
    <property type="project" value="InterPro"/>
</dbReference>
<dbReference type="InterPro" id="IPR004089">
    <property type="entry name" value="MCPsignal_dom"/>
</dbReference>
<organism evidence="8 9">
    <name type="scientific">Marinobacterium mangrovicola</name>
    <dbReference type="NCBI Taxonomy" id="1476959"/>
    <lineage>
        <taxon>Bacteria</taxon>
        <taxon>Pseudomonadati</taxon>
        <taxon>Pseudomonadota</taxon>
        <taxon>Gammaproteobacteria</taxon>
        <taxon>Oceanospirillales</taxon>
        <taxon>Oceanospirillaceae</taxon>
        <taxon>Marinobacterium</taxon>
    </lineage>
</organism>
<dbReference type="GO" id="GO:0016020">
    <property type="term" value="C:membrane"/>
    <property type="evidence" value="ECO:0007669"/>
    <property type="project" value="UniProtKB-SubCell"/>
</dbReference>
<dbReference type="SMART" id="SM00283">
    <property type="entry name" value="MA"/>
    <property type="match status" value="1"/>
</dbReference>
<dbReference type="OrthoDB" id="5914597at2"/>
<dbReference type="AlphaFoldDB" id="A0A4R1G6W9"/>
<comment type="similarity">
    <text evidence="3">Belongs to the methyl-accepting chemotaxis (MCP) protein family.</text>
</comment>
<feature type="domain" description="Methyl-accepting transducer" evidence="6">
    <location>
        <begin position="262"/>
        <end position="498"/>
    </location>
</feature>
<evidence type="ECO:0000313" key="9">
    <source>
        <dbReference type="Proteomes" id="UP000294546"/>
    </source>
</evidence>
<proteinExistence type="inferred from homology"/>
<evidence type="ECO:0000259" key="6">
    <source>
        <dbReference type="PROSITE" id="PS50111"/>
    </source>
</evidence>
<reference evidence="8 9" key="1">
    <citation type="submission" date="2019-03" db="EMBL/GenBank/DDBJ databases">
        <title>Genomic Encyclopedia of Archaeal and Bacterial Type Strains, Phase II (KMG-II): from individual species to whole genera.</title>
        <authorList>
            <person name="Goeker M."/>
        </authorList>
    </citation>
    <scope>NUCLEOTIDE SEQUENCE [LARGE SCALE GENOMIC DNA]</scope>
    <source>
        <strain evidence="8 9">DSM 27697</strain>
    </source>
</reference>
<dbReference type="PANTHER" id="PTHR32089">
    <property type="entry name" value="METHYL-ACCEPTING CHEMOTAXIS PROTEIN MCPB"/>
    <property type="match status" value="1"/>
</dbReference>
<dbReference type="GO" id="GO:0004888">
    <property type="term" value="F:transmembrane signaling receptor activity"/>
    <property type="evidence" value="ECO:0007669"/>
    <property type="project" value="InterPro"/>
</dbReference>
<dbReference type="PANTHER" id="PTHR32089:SF112">
    <property type="entry name" value="LYSOZYME-LIKE PROTEIN-RELATED"/>
    <property type="match status" value="1"/>
</dbReference>
<dbReference type="Gene3D" id="1.10.287.950">
    <property type="entry name" value="Methyl-accepting chemotaxis protein"/>
    <property type="match status" value="1"/>
</dbReference>
<dbReference type="PROSITE" id="PS50885">
    <property type="entry name" value="HAMP"/>
    <property type="match status" value="1"/>
</dbReference>
<dbReference type="Pfam" id="PF00015">
    <property type="entry name" value="MCPsignal"/>
    <property type="match status" value="1"/>
</dbReference>
<dbReference type="RefSeq" id="WP_132296172.1">
    <property type="nucleotide sequence ID" value="NZ_SMFU01000012.1"/>
</dbReference>
<evidence type="ECO:0000256" key="2">
    <source>
        <dbReference type="ARBA" id="ARBA00023224"/>
    </source>
</evidence>
<feature type="transmembrane region" description="Helical" evidence="5">
    <location>
        <begin position="183"/>
        <end position="203"/>
    </location>
</feature>
<comment type="subcellular location">
    <subcellularLocation>
        <location evidence="1">Membrane</location>
    </subcellularLocation>
</comment>
<keyword evidence="5" id="KW-0812">Transmembrane</keyword>
<dbReference type="InterPro" id="IPR003660">
    <property type="entry name" value="HAMP_dom"/>
</dbReference>
<dbReference type="PROSITE" id="PS50111">
    <property type="entry name" value="CHEMOTAXIS_TRANSDUC_2"/>
    <property type="match status" value="1"/>
</dbReference>
<evidence type="ECO:0000259" key="7">
    <source>
        <dbReference type="PROSITE" id="PS50885"/>
    </source>
</evidence>
<evidence type="ECO:0000256" key="1">
    <source>
        <dbReference type="ARBA" id="ARBA00004370"/>
    </source>
</evidence>
<name>A0A4R1G6W9_9GAMM</name>
<evidence type="ECO:0000256" key="5">
    <source>
        <dbReference type="SAM" id="Phobius"/>
    </source>
</evidence>
<evidence type="ECO:0000313" key="8">
    <source>
        <dbReference type="EMBL" id="TCK03504.1"/>
    </source>
</evidence>
<keyword evidence="2 4" id="KW-0807">Transducer</keyword>
<keyword evidence="5" id="KW-1133">Transmembrane helix</keyword>
<comment type="caution">
    <text evidence="8">The sequence shown here is derived from an EMBL/GenBank/DDBJ whole genome shotgun (WGS) entry which is preliminary data.</text>
</comment>
<evidence type="ECO:0000256" key="3">
    <source>
        <dbReference type="ARBA" id="ARBA00029447"/>
    </source>
</evidence>
<keyword evidence="9" id="KW-1185">Reference proteome</keyword>
<dbReference type="InterPro" id="IPR004090">
    <property type="entry name" value="Chemotax_Me-accpt_rcpt"/>
</dbReference>
<accession>A0A4R1G6W9</accession>
<feature type="domain" description="HAMP" evidence="7">
    <location>
        <begin position="204"/>
        <end position="257"/>
    </location>
</feature>